<dbReference type="GO" id="GO:0001228">
    <property type="term" value="F:DNA-binding transcription activator activity, RNA polymerase II-specific"/>
    <property type="evidence" value="ECO:0007669"/>
    <property type="project" value="TreeGrafter"/>
</dbReference>
<dbReference type="GO" id="GO:0090575">
    <property type="term" value="C:RNA polymerase II transcription regulator complex"/>
    <property type="evidence" value="ECO:0007669"/>
    <property type="project" value="TreeGrafter"/>
</dbReference>
<dbReference type="SMART" id="SM00338">
    <property type="entry name" value="BRLZ"/>
    <property type="match status" value="1"/>
</dbReference>
<dbReference type="RefSeq" id="XP_017999336.1">
    <property type="nucleotide sequence ID" value="XM_018145422.1"/>
</dbReference>
<organism evidence="7 8">
    <name type="scientific">Cyphellophora attinorum</name>
    <dbReference type="NCBI Taxonomy" id="1664694"/>
    <lineage>
        <taxon>Eukaryota</taxon>
        <taxon>Fungi</taxon>
        <taxon>Dikarya</taxon>
        <taxon>Ascomycota</taxon>
        <taxon>Pezizomycotina</taxon>
        <taxon>Eurotiomycetes</taxon>
        <taxon>Chaetothyriomycetidae</taxon>
        <taxon>Chaetothyriales</taxon>
        <taxon>Cyphellophoraceae</taxon>
        <taxon>Cyphellophora</taxon>
    </lineage>
</organism>
<feature type="compositionally biased region" description="Low complexity" evidence="5">
    <location>
        <begin position="200"/>
        <end position="214"/>
    </location>
</feature>
<comment type="similarity">
    <text evidence="4">Belongs to the bZIP family. YAP subfamily.</text>
</comment>
<feature type="domain" description="BZIP" evidence="6">
    <location>
        <begin position="129"/>
        <end position="192"/>
    </location>
</feature>
<accession>A0A0N1NY86</accession>
<dbReference type="Pfam" id="PF08601">
    <property type="entry name" value="PAP1"/>
    <property type="match status" value="1"/>
</dbReference>
<feature type="region of interest" description="Disordered" evidence="5">
    <location>
        <begin position="244"/>
        <end position="320"/>
    </location>
</feature>
<feature type="region of interest" description="Disordered" evidence="5">
    <location>
        <begin position="23"/>
        <end position="153"/>
    </location>
</feature>
<evidence type="ECO:0000256" key="5">
    <source>
        <dbReference type="SAM" id="MobiDB-lite"/>
    </source>
</evidence>
<dbReference type="GO" id="GO:0000976">
    <property type="term" value="F:transcription cis-regulatory region binding"/>
    <property type="evidence" value="ECO:0007669"/>
    <property type="project" value="InterPro"/>
</dbReference>
<dbReference type="InterPro" id="IPR023167">
    <property type="entry name" value="Yap1_redox_dom_sf"/>
</dbReference>
<dbReference type="PANTHER" id="PTHR40621">
    <property type="entry name" value="TRANSCRIPTION FACTOR KAPC-RELATED"/>
    <property type="match status" value="1"/>
</dbReference>
<feature type="compositionally biased region" description="Polar residues" evidence="5">
    <location>
        <begin position="244"/>
        <end position="273"/>
    </location>
</feature>
<evidence type="ECO:0000256" key="4">
    <source>
        <dbReference type="ARBA" id="ARBA00038132"/>
    </source>
</evidence>
<dbReference type="VEuPathDB" id="FungiDB:AB675_5227"/>
<evidence type="ECO:0000256" key="1">
    <source>
        <dbReference type="ARBA" id="ARBA00004123"/>
    </source>
</evidence>
<dbReference type="GO" id="GO:0034599">
    <property type="term" value="P:cellular response to oxidative stress"/>
    <property type="evidence" value="ECO:0007669"/>
    <property type="project" value="UniProtKB-ARBA"/>
</dbReference>
<feature type="region of interest" description="Disordered" evidence="5">
    <location>
        <begin position="200"/>
        <end position="221"/>
    </location>
</feature>
<dbReference type="InterPro" id="IPR050936">
    <property type="entry name" value="AP-1-like"/>
</dbReference>
<dbReference type="InterPro" id="IPR004827">
    <property type="entry name" value="bZIP"/>
</dbReference>
<evidence type="ECO:0000259" key="6">
    <source>
        <dbReference type="PROSITE" id="PS50217"/>
    </source>
</evidence>
<dbReference type="Pfam" id="PF00170">
    <property type="entry name" value="bZIP_1"/>
    <property type="match status" value="1"/>
</dbReference>
<feature type="compositionally biased region" description="Low complexity" evidence="5">
    <location>
        <begin position="278"/>
        <end position="300"/>
    </location>
</feature>
<sequence>MPAQGSDLFLSPNEQDLLVAALNSNQGAKGAKNGKRGSPPTANYASNPASGQLDYSDDSPYLDFDPDGEFDDYSYGNSRMIGDLPPGLHEKRKSIDGEEEDDETVNGDRKRHEGDDKGPKKPGRKPLTSEPTTKRKAQNRAAQRAFRERKEQHLKDLETKVDDLEKASEAANHENGLLKAQVERLQVELKEYRKRLSWISSQGGRSNSGSNTTQKSTVNSSNDFQFEFPKFGDLPAMSGTKMFNSSTLSSATQNQNQNRSTSLGSAQSRSNSVPKAINQSRSNSQGQTQQTQRQSSASQSPISNNMFTGSPQSINQHSNSVDSLSGLFSPSILEATRHAQWVAISLNLMATTMCPATPNPTCSSTESHNNISSIGTSPEPSLNSPGNKLQDFNLNTIDENNMSNTFGKDELCKQLSQECGCVDDPVPPVLLSSLNPKNTMSNDDLTLGFNTNVINNNNAFGTASLNNNPVYDINSSWLPADANTNFDPVLFGDYRDTQDNILSQDFGSFFNDAYPLPDLGSPLHNYNDVVAPEQSNSGVPVSMPQKVDLLKQVDAAKNGIDEVVPNTDKPMTCNKIWDRLQSMEKFRNGEIDIDNLCSELRAKAKCSEGGAVVDKKDVDKILGAGK</sequence>
<dbReference type="InterPro" id="IPR013910">
    <property type="entry name" value="TF_PAP1"/>
</dbReference>
<comment type="subcellular location">
    <subcellularLocation>
        <location evidence="2">Cytoplasm</location>
    </subcellularLocation>
    <subcellularLocation>
        <location evidence="1">Nucleus</location>
    </subcellularLocation>
</comment>
<dbReference type="InterPro" id="IPR046347">
    <property type="entry name" value="bZIP_sf"/>
</dbReference>
<gene>
    <name evidence="7" type="ORF">AB675_5227</name>
</gene>
<feature type="compositionally biased region" description="Basic and acidic residues" evidence="5">
    <location>
        <begin position="106"/>
        <end position="119"/>
    </location>
</feature>
<dbReference type="SUPFAM" id="SSF111430">
    <property type="entry name" value="YAP1 redox domain"/>
    <property type="match status" value="1"/>
</dbReference>
<dbReference type="AlphaFoldDB" id="A0A0N1NY86"/>
<evidence type="ECO:0000313" key="8">
    <source>
        <dbReference type="Proteomes" id="UP000038010"/>
    </source>
</evidence>
<comment type="caution">
    <text evidence="7">The sequence shown here is derived from an EMBL/GenBank/DDBJ whole genome shotgun (WGS) entry which is preliminary data.</text>
</comment>
<dbReference type="EMBL" id="LFJN01000015">
    <property type="protein sequence ID" value="KPI39373.1"/>
    <property type="molecule type" value="Genomic_DNA"/>
</dbReference>
<feature type="region of interest" description="Disordered" evidence="5">
    <location>
        <begin position="359"/>
        <end position="385"/>
    </location>
</feature>
<dbReference type="PROSITE" id="PS50217">
    <property type="entry name" value="BZIP"/>
    <property type="match status" value="1"/>
</dbReference>
<dbReference type="SUPFAM" id="SSF57959">
    <property type="entry name" value="Leucine zipper domain"/>
    <property type="match status" value="1"/>
</dbReference>
<feature type="compositionally biased region" description="Polar residues" evidence="5">
    <location>
        <begin position="301"/>
        <end position="320"/>
    </location>
</feature>
<dbReference type="Proteomes" id="UP000038010">
    <property type="component" value="Unassembled WGS sequence"/>
</dbReference>
<name>A0A0N1NY86_9EURO</name>
<evidence type="ECO:0000256" key="3">
    <source>
        <dbReference type="ARBA" id="ARBA00023242"/>
    </source>
</evidence>
<dbReference type="PANTHER" id="PTHR40621:SF6">
    <property type="entry name" value="AP-1-LIKE TRANSCRIPTION FACTOR YAP1-RELATED"/>
    <property type="match status" value="1"/>
</dbReference>
<proteinExistence type="inferred from homology"/>
<protein>
    <submittedName>
        <fullName evidence="7">AP-1-like transcription factor</fullName>
    </submittedName>
</protein>
<feature type="compositionally biased region" description="Polar residues" evidence="5">
    <location>
        <begin position="40"/>
        <end position="50"/>
    </location>
</feature>
<dbReference type="CDD" id="cd14688">
    <property type="entry name" value="bZIP_YAP"/>
    <property type="match status" value="1"/>
</dbReference>
<evidence type="ECO:0000256" key="2">
    <source>
        <dbReference type="ARBA" id="ARBA00004496"/>
    </source>
</evidence>
<keyword evidence="8" id="KW-1185">Reference proteome</keyword>
<reference evidence="7 8" key="1">
    <citation type="submission" date="2015-06" db="EMBL/GenBank/DDBJ databases">
        <title>Draft genome of the ant-associated black yeast Phialophora attae CBS 131958.</title>
        <authorList>
            <person name="Moreno L.F."/>
            <person name="Stielow B.J."/>
            <person name="de Hoog S."/>
            <person name="Vicente V.A."/>
            <person name="Weiss V.A."/>
            <person name="de Vries M."/>
            <person name="Cruz L.M."/>
            <person name="Souza E.M."/>
        </authorList>
    </citation>
    <scope>NUCLEOTIDE SEQUENCE [LARGE SCALE GENOMIC DNA]</scope>
    <source>
        <strain evidence="7 8">CBS 131958</strain>
    </source>
</reference>
<keyword evidence="3" id="KW-0539">Nucleus</keyword>
<dbReference type="GeneID" id="28737302"/>
<dbReference type="STRING" id="1664694.A0A0N1NY86"/>
<dbReference type="PROSITE" id="PS00036">
    <property type="entry name" value="BZIP_BASIC"/>
    <property type="match status" value="1"/>
</dbReference>
<evidence type="ECO:0000313" key="7">
    <source>
        <dbReference type="EMBL" id="KPI39373.1"/>
    </source>
</evidence>
<dbReference type="Gene3D" id="1.10.238.100">
    <property type="entry name" value="YAP1 redox domain. Chain B"/>
    <property type="match status" value="1"/>
</dbReference>
<dbReference type="Gene3D" id="1.20.5.170">
    <property type="match status" value="1"/>
</dbReference>
<dbReference type="OrthoDB" id="5380163at2759"/>
<dbReference type="FunFam" id="1.20.5.170:FF:000067">
    <property type="entry name" value="BZIP transcription factor"/>
    <property type="match status" value="1"/>
</dbReference>
<dbReference type="GO" id="GO:0005737">
    <property type="term" value="C:cytoplasm"/>
    <property type="evidence" value="ECO:0007669"/>
    <property type="project" value="UniProtKB-SubCell"/>
</dbReference>